<protein>
    <submittedName>
        <fullName evidence="1">Uncharacterized protein</fullName>
    </submittedName>
</protein>
<evidence type="ECO:0000313" key="2">
    <source>
        <dbReference type="Proteomes" id="UP000228906"/>
    </source>
</evidence>
<comment type="caution">
    <text evidence="1">The sequence shown here is derived from an EMBL/GenBank/DDBJ whole genome shotgun (WGS) entry which is preliminary data.</text>
</comment>
<sequence length="95" mass="10788">MNKKDLNKGQRKFVAREKSRIRGQFFELDKQVEEIAKIKGRFLKQTEAVKAENKAKPVEKAVKAKPTKAKAAKAVKPAKKFVSKKLVKKVKKPAK</sequence>
<name>A0A2H0V0J8_9BACT</name>
<dbReference type="AlphaFoldDB" id="A0A2H0V0J8"/>
<dbReference type="EMBL" id="PFAV01000002">
    <property type="protein sequence ID" value="PIR91860.1"/>
    <property type="molecule type" value="Genomic_DNA"/>
</dbReference>
<organism evidence="1 2">
    <name type="scientific">bacterium (Candidatus Gribaldobacteria) CG10_big_fil_rev_8_21_14_0_10_41_12</name>
    <dbReference type="NCBI Taxonomy" id="2014277"/>
    <lineage>
        <taxon>Bacteria</taxon>
        <taxon>Candidatus Gribaldobacteria</taxon>
    </lineage>
</organism>
<proteinExistence type="predicted"/>
<reference evidence="2" key="1">
    <citation type="submission" date="2017-09" db="EMBL/GenBank/DDBJ databases">
        <title>Depth-based differentiation of microbial function through sediment-hosted aquifers and enrichment of novel symbionts in the deep terrestrial subsurface.</title>
        <authorList>
            <person name="Probst A.J."/>
            <person name="Ladd B."/>
            <person name="Jarett J.K."/>
            <person name="Geller-Mcgrath D.E."/>
            <person name="Sieber C.M.K."/>
            <person name="Emerson J.B."/>
            <person name="Anantharaman K."/>
            <person name="Thomas B.C."/>
            <person name="Malmstrom R."/>
            <person name="Stieglmeier M."/>
            <person name="Klingl A."/>
            <person name="Woyke T."/>
            <person name="Ryan C.M."/>
            <person name="Banfield J.F."/>
        </authorList>
    </citation>
    <scope>NUCLEOTIDE SEQUENCE [LARGE SCALE GENOMIC DNA]</scope>
</reference>
<gene>
    <name evidence="1" type="ORF">COU03_00125</name>
</gene>
<dbReference type="Proteomes" id="UP000228906">
    <property type="component" value="Unassembled WGS sequence"/>
</dbReference>
<accession>A0A2H0V0J8</accession>
<evidence type="ECO:0000313" key="1">
    <source>
        <dbReference type="EMBL" id="PIR91860.1"/>
    </source>
</evidence>